<accession>A0A226DXS2</accession>
<proteinExistence type="predicted"/>
<evidence type="ECO:0000256" key="2">
    <source>
        <dbReference type="SAM" id="MobiDB-lite"/>
    </source>
</evidence>
<feature type="compositionally biased region" description="Low complexity" evidence="2">
    <location>
        <begin position="1"/>
        <end position="23"/>
    </location>
</feature>
<reference evidence="3 4" key="1">
    <citation type="submission" date="2015-12" db="EMBL/GenBank/DDBJ databases">
        <title>The genome of Folsomia candida.</title>
        <authorList>
            <person name="Faddeeva A."/>
            <person name="Derks M.F."/>
            <person name="Anvar Y."/>
            <person name="Smit S."/>
            <person name="Van Straalen N."/>
            <person name="Roelofs D."/>
        </authorList>
    </citation>
    <scope>NUCLEOTIDE SEQUENCE [LARGE SCALE GENOMIC DNA]</scope>
    <source>
        <strain evidence="3 4">VU population</strain>
        <tissue evidence="3">Whole body</tissue>
    </source>
</reference>
<evidence type="ECO:0000313" key="4">
    <source>
        <dbReference type="Proteomes" id="UP000198287"/>
    </source>
</evidence>
<comment type="caution">
    <text evidence="3">The sequence shown here is derived from an EMBL/GenBank/DDBJ whole genome shotgun (WGS) entry which is preliminary data.</text>
</comment>
<dbReference type="EMBL" id="LNIX01000010">
    <property type="protein sequence ID" value="OXA49497.1"/>
    <property type="molecule type" value="Genomic_DNA"/>
</dbReference>
<feature type="region of interest" description="Disordered" evidence="2">
    <location>
        <begin position="168"/>
        <end position="197"/>
    </location>
</feature>
<name>A0A226DXS2_FOLCA</name>
<dbReference type="AlphaFoldDB" id="A0A226DXS2"/>
<organism evidence="3 4">
    <name type="scientific">Folsomia candida</name>
    <name type="common">Springtail</name>
    <dbReference type="NCBI Taxonomy" id="158441"/>
    <lineage>
        <taxon>Eukaryota</taxon>
        <taxon>Metazoa</taxon>
        <taxon>Ecdysozoa</taxon>
        <taxon>Arthropoda</taxon>
        <taxon>Hexapoda</taxon>
        <taxon>Collembola</taxon>
        <taxon>Entomobryomorpha</taxon>
        <taxon>Isotomoidea</taxon>
        <taxon>Isotomidae</taxon>
        <taxon>Proisotominae</taxon>
        <taxon>Folsomia</taxon>
    </lineage>
</organism>
<keyword evidence="4" id="KW-1185">Reference proteome</keyword>
<gene>
    <name evidence="3" type="ORF">Fcan01_15698</name>
</gene>
<sequence length="348" mass="39291">MFSIFKSKVPKPSLSSSSIASSPQTTSKKVDDEVSNKSASSCDPRDHLLLDAVKTLEKMMITQQQQFAQLYDLCESRFNKIERQGKLIQKLEAENNSLHDRLNRFQENDTSYRELLNKNLDLIIERVKNVETEMYGVQEENIKGKTPITRMSLQANQGIEKNHLSPKILKDQPLPNDGEEILQHGPTPRGNLKIPEMKTTNIPSLPGPNSSALTGSNELTLSPAGSSAKAKHFENPTGTMGMRTEVNLPFTLYAASVHLGKLNQPMVKSIFKQCYLRSWTPTQDLLCDLEFYDGRMGPDLRKKEHIYVPAKCKTCQLKFSFTIKHKPQEGNDFTLIMRTRNGICHAPK</sequence>
<feature type="region of interest" description="Disordered" evidence="2">
    <location>
        <begin position="221"/>
        <end position="240"/>
    </location>
</feature>
<feature type="coiled-coil region" evidence="1">
    <location>
        <begin position="81"/>
        <end position="133"/>
    </location>
</feature>
<evidence type="ECO:0000256" key="1">
    <source>
        <dbReference type="SAM" id="Coils"/>
    </source>
</evidence>
<feature type="region of interest" description="Disordered" evidence="2">
    <location>
        <begin position="1"/>
        <end position="42"/>
    </location>
</feature>
<dbReference type="Proteomes" id="UP000198287">
    <property type="component" value="Unassembled WGS sequence"/>
</dbReference>
<protein>
    <submittedName>
        <fullName evidence="3">Uncharacterized protein</fullName>
    </submittedName>
</protein>
<keyword evidence="1" id="KW-0175">Coiled coil</keyword>
<evidence type="ECO:0000313" key="3">
    <source>
        <dbReference type="EMBL" id="OXA49497.1"/>
    </source>
</evidence>